<feature type="compositionally biased region" description="Polar residues" evidence="1">
    <location>
        <begin position="260"/>
        <end position="276"/>
    </location>
</feature>
<gene>
    <name evidence="2" type="ORF">LAMI_0B07140G</name>
</gene>
<protein>
    <submittedName>
        <fullName evidence="2">LAMI_0B07140g1_1</fullName>
    </submittedName>
</protein>
<feature type="compositionally biased region" description="Basic residues" evidence="1">
    <location>
        <begin position="320"/>
        <end position="333"/>
    </location>
</feature>
<dbReference type="EMBL" id="LT598464">
    <property type="protein sequence ID" value="SCU81651.1"/>
    <property type="molecule type" value="Genomic_DNA"/>
</dbReference>
<accession>A0A1G4IX28</accession>
<reference evidence="2 3" key="1">
    <citation type="submission" date="2016-03" db="EMBL/GenBank/DDBJ databases">
        <authorList>
            <person name="Devillers H."/>
        </authorList>
    </citation>
    <scope>NUCLEOTIDE SEQUENCE [LARGE SCALE GENOMIC DNA]</scope>
    <source>
        <strain evidence="2">CBS 11717</strain>
    </source>
</reference>
<name>A0A1G4IX28_9SACH</name>
<organism evidence="2 3">
    <name type="scientific">Lachancea mirantina</name>
    <dbReference type="NCBI Taxonomy" id="1230905"/>
    <lineage>
        <taxon>Eukaryota</taxon>
        <taxon>Fungi</taxon>
        <taxon>Dikarya</taxon>
        <taxon>Ascomycota</taxon>
        <taxon>Saccharomycotina</taxon>
        <taxon>Saccharomycetes</taxon>
        <taxon>Saccharomycetales</taxon>
        <taxon>Saccharomycetaceae</taxon>
        <taxon>Lachancea</taxon>
    </lineage>
</organism>
<dbReference type="OrthoDB" id="4035879at2759"/>
<feature type="compositionally biased region" description="Polar residues" evidence="1">
    <location>
        <begin position="285"/>
        <end position="296"/>
    </location>
</feature>
<dbReference type="AlphaFoldDB" id="A0A1G4IX28"/>
<evidence type="ECO:0000313" key="2">
    <source>
        <dbReference type="EMBL" id="SCU81651.1"/>
    </source>
</evidence>
<keyword evidence="3" id="KW-1185">Reference proteome</keyword>
<evidence type="ECO:0000256" key="1">
    <source>
        <dbReference type="SAM" id="MobiDB-lite"/>
    </source>
</evidence>
<evidence type="ECO:0000313" key="3">
    <source>
        <dbReference type="Proteomes" id="UP000191024"/>
    </source>
</evidence>
<sequence length="333" mass="37434">MNLVKSLAGASGQWQHYLMDNVPYLGQVIECDLIFIMCRASSSEIRCIQIGEPRVKEQALTQGFDESSTSDLYTRFLAAIRVPTDDLHIYKQANSVAFELCVTQDIRLHLKFKCIDLHPETRIQIYRSIACSRTRDVNFMNSAFQSLLSVITRKDEALRYLKDTIKDLGYNSVLQKWAPPGSLNEIVSDEFEVERWCRNYVHSLLSSTQGLNSLSSAEKNSKILTRLYSEVHSCESVTIKGRRRLSGGLNDVTSMDSFQDSFNSLDEGATSVTDESQSTREEGNEFNSAPRTSQQLLPPVEEETLSEGNEAGSGAETSPSKKKRRFGKIKSDD</sequence>
<dbReference type="Proteomes" id="UP000191024">
    <property type="component" value="Chromosome B"/>
</dbReference>
<feature type="region of interest" description="Disordered" evidence="1">
    <location>
        <begin position="260"/>
        <end position="333"/>
    </location>
</feature>
<proteinExistence type="predicted"/>